<protein>
    <submittedName>
        <fullName evidence="1">Uncharacterized protein</fullName>
    </submittedName>
</protein>
<sequence length="96" mass="11426">MPQIFRGIYRAPLDKFWAQIRQGAFDMMLMEYVDGDDFDTYLRKYCWKELEVNSPFLFQSGVVFLVGGWSLMRRVAMLPERKMIKKTYSINLGKKI</sequence>
<comment type="caution">
    <text evidence="1">The sequence shown here is derived from an EMBL/GenBank/DDBJ whole genome shotgun (WGS) entry which is preliminary data.</text>
</comment>
<evidence type="ECO:0000313" key="2">
    <source>
        <dbReference type="Proteomes" id="UP000287296"/>
    </source>
</evidence>
<dbReference type="RefSeq" id="WP_120116064.1">
    <property type="nucleotide sequence ID" value="NZ_BORI01000001.1"/>
</dbReference>
<evidence type="ECO:0000313" key="1">
    <source>
        <dbReference type="EMBL" id="RST61253.1"/>
    </source>
</evidence>
<organism evidence="1 2">
    <name type="scientific">Siminovitchia terrae</name>
    <name type="common">Bacillus terrae</name>
    <dbReference type="NCBI Taxonomy" id="1914933"/>
    <lineage>
        <taxon>Bacteria</taxon>
        <taxon>Bacillati</taxon>
        <taxon>Bacillota</taxon>
        <taxon>Bacilli</taxon>
        <taxon>Bacillales</taxon>
        <taxon>Bacillaceae</taxon>
        <taxon>Siminovitchia</taxon>
    </lineage>
</organism>
<name>A0A429XE53_SIMTE</name>
<dbReference type="EMBL" id="QYTW02000002">
    <property type="protein sequence ID" value="RST61253.1"/>
    <property type="molecule type" value="Genomic_DNA"/>
</dbReference>
<reference evidence="1 2" key="1">
    <citation type="submission" date="2018-12" db="EMBL/GenBank/DDBJ databases">
        <authorList>
            <person name="Sun L."/>
            <person name="Chen Z."/>
        </authorList>
    </citation>
    <scope>NUCLEOTIDE SEQUENCE [LARGE SCALE GENOMIC DNA]</scope>
    <source>
        <strain evidence="1 2">LMG 29736</strain>
    </source>
</reference>
<dbReference type="AlphaFoldDB" id="A0A429XE53"/>
<gene>
    <name evidence="1" type="ORF">D5F11_004225</name>
</gene>
<dbReference type="Proteomes" id="UP000287296">
    <property type="component" value="Unassembled WGS sequence"/>
</dbReference>
<accession>A0A429XE53</accession>
<proteinExistence type="predicted"/>